<name>A0A4Y5QCP9_9VIRU</name>
<evidence type="ECO:0000313" key="1">
    <source>
        <dbReference type="EMBL" id="QCX29520.1"/>
    </source>
</evidence>
<proteinExistence type="predicted"/>
<reference evidence="1" key="1">
    <citation type="submission" date="2018-09" db="EMBL/GenBank/DDBJ databases">
        <title>Diverse plant associated genomoviruses.</title>
        <authorList>
            <person name="Richet C."/>
            <person name="Kraberger S."/>
            <person name="Filloux D."/>
            <person name="Fontenele R.S."/>
            <person name="Ribeiro S.G."/>
            <person name="Martin D.P."/>
            <person name="Lamas N.S."/>
            <person name="McCarthy J."/>
            <person name="Lefeuvre P."/>
            <person name="Roumagnac P."/>
            <person name="Varsani A."/>
        </authorList>
    </citation>
    <scope>NUCLEOTIDE SEQUENCE</scope>
    <source>
        <strain evidence="1">QS58_F27</strain>
    </source>
</reference>
<dbReference type="KEGG" id="vg:80536048"/>
<dbReference type="Proteomes" id="UP000681658">
    <property type="component" value="Segment"/>
</dbReference>
<sequence>MRTRSYRRSGLRRTRRTYPRRTLRGKTRRYTRRSTRIGKLRSRRPSKKMILNLTAKKKRDTMAPNITYPPSSTEGAVTSLIVQASSQATMTLWCPSARELRAIFENDRATVPSGREETTVYAVGLKEKISILTNSGQPWRWRRIVFTHKGPLPLGEQFEGSRVYSVITDVTGRDTYFRTLSPLPQNSITPLVEYLFKGQGEGGLGIQDWTDIMTAPMDTTRIKTMHDKVTRIQSGNASGVMKTYSRWHPVKKNIVYGDEEIGNQMLTSFYSTSSRPGIGDIYVLDIFTSLSNAASDQLSFTPTATWYWHEK</sequence>
<protein>
    <submittedName>
        <fullName evidence="1">Capsid protein</fullName>
    </submittedName>
</protein>
<accession>A0A4Y5QCP9</accession>
<evidence type="ECO:0000313" key="2">
    <source>
        <dbReference type="Proteomes" id="UP000681658"/>
    </source>
</evidence>
<keyword evidence="2" id="KW-1185">Reference proteome</keyword>
<dbReference type="EMBL" id="MH939446">
    <property type="protein sequence ID" value="QCX29520.1"/>
    <property type="molecule type" value="Genomic_DNA"/>
</dbReference>
<dbReference type="RefSeq" id="YP_010798014.1">
    <property type="nucleotide sequence ID" value="NC_076286.1"/>
</dbReference>
<organism evidence="1">
    <name type="scientific">Plant associated genomovirus 19</name>
    <dbReference type="NCBI Taxonomy" id="2584390"/>
    <lineage>
        <taxon>Viruses</taxon>
        <taxon>Monodnaviria</taxon>
        <taxon>Shotokuvirae</taxon>
        <taxon>Cressdnaviricota</taxon>
        <taxon>Repensiviricetes</taxon>
        <taxon>Geplafuvirales</taxon>
        <taxon>Genomoviridae</taxon>
        <taxon>Gemycircularvirus</taxon>
        <taxon>Gemycircularvirus dichism1</taxon>
    </lineage>
</organism>
<dbReference type="GeneID" id="80536048"/>